<protein>
    <submittedName>
        <fullName evidence="1">Uncharacterized protein</fullName>
    </submittedName>
</protein>
<keyword evidence="2" id="KW-1185">Reference proteome</keyword>
<name>A0ACC6INA5_9ACTN</name>
<evidence type="ECO:0000313" key="2">
    <source>
        <dbReference type="Proteomes" id="UP001261666"/>
    </source>
</evidence>
<proteinExistence type="predicted"/>
<dbReference type="EMBL" id="JAVIZJ010000019">
    <property type="protein sequence ID" value="MDR6212186.1"/>
    <property type="molecule type" value="Genomic_DNA"/>
</dbReference>
<sequence length="243" mass="26920">MSTRKNWRPARSIDTIRAEVNAAAPKRSTRSDGTVGDLAHSNRDSDHNPNEAGVVRATDLTHDPAGGLDCNQLMDELAAKLGTHPALGPGAYLIWNRQIISTDRLAEGWRRYYGVNGHTKHCHVSVARRASGYDSTQRFGVLVPIVRLPASPSLRGLLEDELEAWLHAMPLDSRSDAGRAAWAKVGRLRDAIAKYSVAQIERQIAELDALVRATPLRKPKTLAGRRRAAYHARQVLRIVQEKY</sequence>
<gene>
    <name evidence="1" type="ORF">QE364_003917</name>
</gene>
<dbReference type="Proteomes" id="UP001261666">
    <property type="component" value="Unassembled WGS sequence"/>
</dbReference>
<comment type="caution">
    <text evidence="1">The sequence shown here is derived from an EMBL/GenBank/DDBJ whole genome shotgun (WGS) entry which is preliminary data.</text>
</comment>
<organism evidence="1 2">
    <name type="scientific">Nocardioides zeae</name>
    <dbReference type="NCBI Taxonomy" id="1457234"/>
    <lineage>
        <taxon>Bacteria</taxon>
        <taxon>Bacillati</taxon>
        <taxon>Actinomycetota</taxon>
        <taxon>Actinomycetes</taxon>
        <taxon>Propionibacteriales</taxon>
        <taxon>Nocardioidaceae</taxon>
        <taxon>Nocardioides</taxon>
    </lineage>
</organism>
<evidence type="ECO:0000313" key="1">
    <source>
        <dbReference type="EMBL" id="MDR6212186.1"/>
    </source>
</evidence>
<reference evidence="1" key="1">
    <citation type="submission" date="2023-08" db="EMBL/GenBank/DDBJ databases">
        <title>Functional and genomic diversity of the sorghum phyllosphere microbiome.</title>
        <authorList>
            <person name="Shade A."/>
        </authorList>
    </citation>
    <scope>NUCLEOTIDE SEQUENCE</scope>
    <source>
        <strain evidence="1">SORGH_AS_0885</strain>
    </source>
</reference>
<accession>A0ACC6INA5</accession>